<accession>A0ABD2KEJ9</accession>
<gene>
    <name evidence="2" type="ORF">niasHT_021491</name>
</gene>
<evidence type="ECO:0000313" key="3">
    <source>
        <dbReference type="Proteomes" id="UP001620626"/>
    </source>
</evidence>
<comment type="caution">
    <text evidence="2">The sequence shown here is derived from an EMBL/GenBank/DDBJ whole genome shotgun (WGS) entry which is preliminary data.</text>
</comment>
<dbReference type="AlphaFoldDB" id="A0ABD2KEJ9"/>
<proteinExistence type="predicted"/>
<sequence length="98" mass="11317">MDPKDAQQNINDGCPNNGKKQKEGEKRAKTSKCTYSLIISILHGHKMWHSTVPMLAFHDNHRWHDFPILLNTAKSLFASGAKFTQWHSNSAERHWHLL</sequence>
<evidence type="ECO:0000313" key="2">
    <source>
        <dbReference type="EMBL" id="KAL3101373.1"/>
    </source>
</evidence>
<reference evidence="2 3" key="1">
    <citation type="submission" date="2024-10" db="EMBL/GenBank/DDBJ databases">
        <authorList>
            <person name="Kim D."/>
        </authorList>
    </citation>
    <scope>NUCLEOTIDE SEQUENCE [LARGE SCALE GENOMIC DNA]</scope>
    <source>
        <strain evidence="2">BH-2024</strain>
    </source>
</reference>
<feature type="region of interest" description="Disordered" evidence="1">
    <location>
        <begin position="1"/>
        <end position="30"/>
    </location>
</feature>
<dbReference type="Proteomes" id="UP001620626">
    <property type="component" value="Unassembled WGS sequence"/>
</dbReference>
<name>A0ABD2KEJ9_9BILA</name>
<evidence type="ECO:0000256" key="1">
    <source>
        <dbReference type="SAM" id="MobiDB-lite"/>
    </source>
</evidence>
<organism evidence="2 3">
    <name type="scientific">Heterodera trifolii</name>
    <dbReference type="NCBI Taxonomy" id="157864"/>
    <lineage>
        <taxon>Eukaryota</taxon>
        <taxon>Metazoa</taxon>
        <taxon>Ecdysozoa</taxon>
        <taxon>Nematoda</taxon>
        <taxon>Chromadorea</taxon>
        <taxon>Rhabditida</taxon>
        <taxon>Tylenchina</taxon>
        <taxon>Tylenchomorpha</taxon>
        <taxon>Tylenchoidea</taxon>
        <taxon>Heteroderidae</taxon>
        <taxon>Heteroderinae</taxon>
        <taxon>Heterodera</taxon>
    </lineage>
</organism>
<keyword evidence="3" id="KW-1185">Reference proteome</keyword>
<protein>
    <submittedName>
        <fullName evidence="2">Uncharacterized protein</fullName>
    </submittedName>
</protein>
<feature type="compositionally biased region" description="Polar residues" evidence="1">
    <location>
        <begin position="1"/>
        <end position="11"/>
    </location>
</feature>
<dbReference type="EMBL" id="JBICBT010000782">
    <property type="protein sequence ID" value="KAL3101373.1"/>
    <property type="molecule type" value="Genomic_DNA"/>
</dbReference>